<dbReference type="Proteomes" id="UP000069850">
    <property type="component" value="Chromosome 1"/>
</dbReference>
<evidence type="ECO:0000313" key="3">
    <source>
        <dbReference type="Proteomes" id="UP000069850"/>
    </source>
</evidence>
<dbReference type="EMBL" id="LT158599">
    <property type="protein sequence ID" value="CVK34569.1"/>
    <property type="molecule type" value="Genomic_DNA"/>
</dbReference>
<evidence type="ECO:0000256" key="1">
    <source>
        <dbReference type="SAM" id="MobiDB-lite"/>
    </source>
</evidence>
<name>A0A0X8XYU1_9EURY</name>
<organism evidence="2 3">
    <name type="scientific">Methanoculleus bourgensis</name>
    <dbReference type="NCBI Taxonomy" id="83986"/>
    <lineage>
        <taxon>Archaea</taxon>
        <taxon>Methanobacteriati</taxon>
        <taxon>Methanobacteriota</taxon>
        <taxon>Stenosarchaea group</taxon>
        <taxon>Methanomicrobia</taxon>
        <taxon>Methanomicrobiales</taxon>
        <taxon>Methanomicrobiaceae</taxon>
        <taxon>Methanoculleus</taxon>
    </lineage>
</organism>
<dbReference type="AlphaFoldDB" id="A0A0X8XYU1"/>
<dbReference type="KEGG" id="mema:MMAB1_3356"/>
<accession>A0A0X8XYU1</accession>
<feature type="region of interest" description="Disordered" evidence="1">
    <location>
        <begin position="50"/>
        <end position="76"/>
    </location>
</feature>
<gene>
    <name evidence="2" type="ORF">MMAB1_3356</name>
</gene>
<proteinExistence type="predicted"/>
<protein>
    <submittedName>
        <fullName evidence="2">Uncharacterized protein</fullName>
    </submittedName>
</protein>
<evidence type="ECO:0000313" key="2">
    <source>
        <dbReference type="EMBL" id="CVK34569.1"/>
    </source>
</evidence>
<reference evidence="2 3" key="1">
    <citation type="submission" date="2016-01" db="EMBL/GenBank/DDBJ databases">
        <authorList>
            <person name="Manzoor S."/>
        </authorList>
    </citation>
    <scope>NUCLEOTIDE SEQUENCE [LARGE SCALE GENOMIC DNA]</scope>
    <source>
        <strain evidence="2">Methanoculleus sp MAB1</strain>
    </source>
</reference>
<sequence>MHGDGLAGSTPAYAQQSTSGFWTIGGSGLFPGSPGQWTVVGIARGVGTGEGASPLPAGGGNRDRNHWRNTAQTAIR</sequence>